<keyword evidence="1" id="KW-0812">Transmembrane</keyword>
<feature type="non-terminal residue" evidence="2">
    <location>
        <position position="1"/>
    </location>
</feature>
<organism evidence="2 3">
    <name type="scientific">Armadillidium nasatum</name>
    <dbReference type="NCBI Taxonomy" id="96803"/>
    <lineage>
        <taxon>Eukaryota</taxon>
        <taxon>Metazoa</taxon>
        <taxon>Ecdysozoa</taxon>
        <taxon>Arthropoda</taxon>
        <taxon>Crustacea</taxon>
        <taxon>Multicrustacea</taxon>
        <taxon>Malacostraca</taxon>
        <taxon>Eumalacostraca</taxon>
        <taxon>Peracarida</taxon>
        <taxon>Isopoda</taxon>
        <taxon>Oniscidea</taxon>
        <taxon>Crinocheta</taxon>
        <taxon>Armadillidiidae</taxon>
        <taxon>Armadillidium</taxon>
    </lineage>
</organism>
<feature type="transmembrane region" description="Helical" evidence="1">
    <location>
        <begin position="85"/>
        <end position="104"/>
    </location>
</feature>
<proteinExistence type="predicted"/>
<evidence type="ECO:0000256" key="1">
    <source>
        <dbReference type="SAM" id="Phobius"/>
    </source>
</evidence>
<dbReference type="AlphaFoldDB" id="A0A5N5TAP1"/>
<protein>
    <submittedName>
        <fullName evidence="2">Uncharacterized protein</fullName>
    </submittedName>
</protein>
<name>A0A5N5TAP1_9CRUS</name>
<dbReference type="Proteomes" id="UP000326759">
    <property type="component" value="Unassembled WGS sequence"/>
</dbReference>
<reference evidence="2 3" key="1">
    <citation type="journal article" date="2019" name="PLoS Biol.">
        <title>Sex chromosomes control vertical transmission of feminizing Wolbachia symbionts in an isopod.</title>
        <authorList>
            <person name="Becking T."/>
            <person name="Chebbi M.A."/>
            <person name="Giraud I."/>
            <person name="Moumen B."/>
            <person name="Laverre T."/>
            <person name="Caubet Y."/>
            <person name="Peccoud J."/>
            <person name="Gilbert C."/>
            <person name="Cordaux R."/>
        </authorList>
    </citation>
    <scope>NUCLEOTIDE SEQUENCE [LARGE SCALE GENOMIC DNA]</scope>
    <source>
        <strain evidence="2">ANa2</strain>
        <tissue evidence="2">Whole body excluding digestive tract and cuticle</tissue>
    </source>
</reference>
<keyword evidence="1" id="KW-1133">Transmembrane helix</keyword>
<keyword evidence="3" id="KW-1185">Reference proteome</keyword>
<keyword evidence="1" id="KW-0472">Membrane</keyword>
<accession>A0A5N5TAP1</accession>
<feature type="transmembrane region" description="Helical" evidence="1">
    <location>
        <begin position="53"/>
        <end position="79"/>
    </location>
</feature>
<evidence type="ECO:0000313" key="3">
    <source>
        <dbReference type="Proteomes" id="UP000326759"/>
    </source>
</evidence>
<evidence type="ECO:0000313" key="2">
    <source>
        <dbReference type="EMBL" id="KAB7503138.1"/>
    </source>
</evidence>
<comment type="caution">
    <text evidence="2">The sequence shown here is derived from an EMBL/GenBank/DDBJ whole genome shotgun (WGS) entry which is preliminary data.</text>
</comment>
<gene>
    <name evidence="2" type="ORF">Anas_11647</name>
</gene>
<sequence>DGIINSLLKLNIDDDATEIRVAGCKSNYFILMPQIKFPQVIWMRKNNCVEKSLSPVSCTISFILIYESFSILITVFAKLTPHIKLIFWSKYPLTFCLLYGQVLVPRKC</sequence>
<dbReference type="EMBL" id="SEYY01005785">
    <property type="protein sequence ID" value="KAB7503138.1"/>
    <property type="molecule type" value="Genomic_DNA"/>
</dbReference>